<protein>
    <submittedName>
        <fullName evidence="2 3">Uncharacterized protein LOC108812937</fullName>
    </submittedName>
</protein>
<name>A0A6J0JYM2_RAPSA</name>
<gene>
    <name evidence="2 3" type="primary">LOC108812937</name>
</gene>
<evidence type="ECO:0000313" key="1">
    <source>
        <dbReference type="Proteomes" id="UP000504610"/>
    </source>
</evidence>
<dbReference type="RefSeq" id="XP_018440840.1">
    <property type="nucleotide sequence ID" value="XM_018585338.2"/>
</dbReference>
<reference evidence="1" key="1">
    <citation type="journal article" date="2019" name="Database">
        <title>The radish genome database (RadishGD): an integrated information resource for radish genomics.</title>
        <authorList>
            <person name="Yu H.J."/>
            <person name="Baek S."/>
            <person name="Lee Y.J."/>
            <person name="Cho A."/>
            <person name="Mun J.H."/>
        </authorList>
    </citation>
    <scope>NUCLEOTIDE SEQUENCE [LARGE SCALE GENOMIC DNA]</scope>
    <source>
        <strain evidence="1">cv. WK10039</strain>
    </source>
</reference>
<dbReference type="Gene3D" id="2.40.50.140">
    <property type="entry name" value="Nucleic acid-binding proteins"/>
    <property type="match status" value="1"/>
</dbReference>
<organism evidence="1 2">
    <name type="scientific">Raphanus sativus</name>
    <name type="common">Radish</name>
    <name type="synonym">Raphanus raphanistrum var. sativus</name>
    <dbReference type="NCBI Taxonomy" id="3726"/>
    <lineage>
        <taxon>Eukaryota</taxon>
        <taxon>Viridiplantae</taxon>
        <taxon>Streptophyta</taxon>
        <taxon>Embryophyta</taxon>
        <taxon>Tracheophyta</taxon>
        <taxon>Spermatophyta</taxon>
        <taxon>Magnoliopsida</taxon>
        <taxon>eudicotyledons</taxon>
        <taxon>Gunneridae</taxon>
        <taxon>Pentapetalae</taxon>
        <taxon>rosids</taxon>
        <taxon>malvids</taxon>
        <taxon>Brassicales</taxon>
        <taxon>Brassicaceae</taxon>
        <taxon>Brassiceae</taxon>
        <taxon>Raphanus</taxon>
    </lineage>
</organism>
<proteinExistence type="predicted"/>
<evidence type="ECO:0000313" key="3">
    <source>
        <dbReference type="RefSeq" id="XP_018440842.1"/>
    </source>
</evidence>
<dbReference type="KEGG" id="rsz:108812937"/>
<dbReference type="AlphaFoldDB" id="A0A6J0JYM2"/>
<keyword evidence="1" id="KW-1185">Reference proteome</keyword>
<dbReference type="RefSeq" id="XP_018440842.1">
    <property type="nucleotide sequence ID" value="XM_018585340.2"/>
</dbReference>
<sequence length="260" mass="28802">MGITLLLDQKNSIIHGFIPAARSPYYSPFLKAYKIMDHPFVFVIWFIPQTTIYEVIDNALIINIEKFMLRKFVRLQALANTNLELPNVVGQIQSVQGSDLTDVGVTSRVVVRFVIEPPKVVVYLSFLDDAASVFRGLINSGDRTQSVMVVTTVNPKLFGGNLNLNSTPATEFYFDPALEATAQFTASLDGPVGEAFPCIDTKDGIKKKEVVSIGELNKFITNSDEQTQEADFICMARVVEVLQQNGRYFVSCTGCSKIEA</sequence>
<reference evidence="2 3" key="2">
    <citation type="submission" date="2025-04" db="UniProtKB">
        <authorList>
            <consortium name="RefSeq"/>
        </authorList>
    </citation>
    <scope>IDENTIFICATION</scope>
    <source>
        <tissue evidence="2 3">Leaf</tissue>
    </source>
</reference>
<dbReference type="GeneID" id="108812937"/>
<dbReference type="Proteomes" id="UP000504610">
    <property type="component" value="Chromosome 6"/>
</dbReference>
<dbReference type="InterPro" id="IPR012340">
    <property type="entry name" value="NA-bd_OB-fold"/>
</dbReference>
<accession>A0A6J0JYM2</accession>
<evidence type="ECO:0000313" key="2">
    <source>
        <dbReference type="RefSeq" id="XP_018440840.1"/>
    </source>
</evidence>
<dbReference type="OrthoDB" id="10430123at2759"/>